<keyword evidence="6 17" id="KW-1133">Transmembrane helix</keyword>
<feature type="transmembrane region" description="Helical" evidence="17">
    <location>
        <begin position="368"/>
        <end position="388"/>
    </location>
</feature>
<dbReference type="PANTHER" id="PTHR48023">
    <property type="entry name" value="D-XYLOSE-PROTON SYMPORTER-LIKE 2"/>
    <property type="match status" value="1"/>
</dbReference>
<feature type="transmembrane region" description="Helical" evidence="17">
    <location>
        <begin position="188"/>
        <end position="209"/>
    </location>
</feature>
<evidence type="ECO:0000256" key="3">
    <source>
        <dbReference type="ARBA" id="ARBA00011738"/>
    </source>
</evidence>
<comment type="similarity">
    <text evidence="2 15">Belongs to the major facilitator superfamily. Sugar transporter (TC 2.A.1.1) family.</text>
</comment>
<evidence type="ECO:0000256" key="6">
    <source>
        <dbReference type="ARBA" id="ARBA00022989"/>
    </source>
</evidence>
<protein>
    <recommendedName>
        <fullName evidence="14">Hexose transporter 1</fullName>
    </recommendedName>
</protein>
<evidence type="ECO:0000259" key="18">
    <source>
        <dbReference type="PROSITE" id="PS50850"/>
    </source>
</evidence>
<dbReference type="GO" id="GO:0022857">
    <property type="term" value="F:transmembrane transporter activity"/>
    <property type="evidence" value="ECO:0007669"/>
    <property type="project" value="InterPro"/>
</dbReference>
<dbReference type="InterPro" id="IPR020846">
    <property type="entry name" value="MFS_dom"/>
</dbReference>
<feature type="transmembrane region" description="Helical" evidence="17">
    <location>
        <begin position="162"/>
        <end position="182"/>
    </location>
</feature>
<gene>
    <name evidence="19" type="ORF">PHATR_18469</name>
</gene>
<feature type="non-terminal residue" evidence="19">
    <location>
        <position position="547"/>
    </location>
</feature>
<dbReference type="Gene3D" id="1.20.1250.20">
    <property type="entry name" value="MFS general substrate transporter like domains"/>
    <property type="match status" value="2"/>
</dbReference>
<dbReference type="EMBL" id="CP001142">
    <property type="protein sequence ID" value="ACI65487.1"/>
    <property type="molecule type" value="Genomic_DNA"/>
</dbReference>
<dbReference type="RefSeq" id="XP_002186017.1">
    <property type="nucleotide sequence ID" value="XM_002185981.1"/>
</dbReference>
<evidence type="ECO:0000256" key="11">
    <source>
        <dbReference type="ARBA" id="ARBA00044662"/>
    </source>
</evidence>
<evidence type="ECO:0000256" key="15">
    <source>
        <dbReference type="RuleBase" id="RU003346"/>
    </source>
</evidence>
<feature type="transmembrane region" description="Helical" evidence="17">
    <location>
        <begin position="395"/>
        <end position="411"/>
    </location>
</feature>
<evidence type="ECO:0000256" key="1">
    <source>
        <dbReference type="ARBA" id="ARBA00004141"/>
    </source>
</evidence>
<evidence type="ECO:0000256" key="10">
    <source>
        <dbReference type="ARBA" id="ARBA00044656"/>
    </source>
</evidence>
<dbReference type="SUPFAM" id="SSF103473">
    <property type="entry name" value="MFS general substrate transporter"/>
    <property type="match status" value="1"/>
</dbReference>
<sequence>MSQNQGVRRTFSSRSNSNAGGQDSNLLAKTDAVDEGHLSKGFSAASTLSARNNSVNMPLPTLPALADSFEPAQCDGKNPATSQITGRAGPSWFVIQVTLLASLGGILFGYDLGVISGALPQLTSYFDLQSAQQEIVVSVLYVGGGFGAALGGALCDTYGRKSTILVTDVLFLLGAIILYAAASYGMIICGRIVVGFAIAVSGIADVSYLHEIAPIQYRGSIVSVNEACIALGFLLAFGVGGWMSREETNNEGWRGMFGISGVVAFIQLIGMWTMPESPTWLKDRGLHRESEAVLRRIYPEPFVSNFVHSDANSAFAVTSMHTYRRQVYIALFLAVCQQLCGQTNVLSYAPLIFAGGNASKSGDFVRGWATLSIGIVKFAVSCVVIWKVDALGRRHLLLAGLGVVAVGLLFLSGDEPTTTLIDEGDRAFSLALPGVLLVVTGYSMSFGPLTWLLTSELFPTDIRGRALGASTIITYFCAWVVTSTFLSAQEWLGASTVFTMYFLVTVAGFLFAIKAIPDTGEKSTREIDDSLDQMAWWRPRRNDVSRT</sequence>
<accession>B5Y4I6</accession>
<evidence type="ECO:0000256" key="4">
    <source>
        <dbReference type="ARBA" id="ARBA00022448"/>
    </source>
</evidence>
<dbReference type="PaxDb" id="2850-Phatr18469"/>
<evidence type="ECO:0000256" key="9">
    <source>
        <dbReference type="ARBA" id="ARBA00044648"/>
    </source>
</evidence>
<dbReference type="eggNOG" id="KOG0254">
    <property type="taxonomic scope" value="Eukaryota"/>
</dbReference>
<dbReference type="PANTHER" id="PTHR48023:SF4">
    <property type="entry name" value="D-XYLOSE-PROTON SYMPORTER-LIKE 2"/>
    <property type="match status" value="1"/>
</dbReference>
<dbReference type="NCBIfam" id="TIGR00879">
    <property type="entry name" value="SP"/>
    <property type="match status" value="1"/>
</dbReference>
<evidence type="ECO:0000313" key="20">
    <source>
        <dbReference type="Proteomes" id="UP000000759"/>
    </source>
</evidence>
<feature type="transmembrane region" description="Helical" evidence="17">
    <location>
        <begin position="135"/>
        <end position="155"/>
    </location>
</feature>
<comment type="catalytic activity">
    <reaction evidence="12">
        <text>D-glucosamine(out) = D-glucosamine(in)</text>
        <dbReference type="Rhea" id="RHEA:78423"/>
        <dbReference type="ChEBI" id="CHEBI:58723"/>
    </reaction>
    <physiologicalReaction direction="left-to-right" evidence="12">
        <dbReference type="Rhea" id="RHEA:78424"/>
    </physiologicalReaction>
</comment>
<dbReference type="PROSITE" id="PS50850">
    <property type="entry name" value="MFS"/>
    <property type="match status" value="1"/>
</dbReference>
<proteinExistence type="inferred from homology"/>
<dbReference type="GO" id="GO:1904659">
    <property type="term" value="P:D-glucose transmembrane transport"/>
    <property type="evidence" value="ECO:0007669"/>
    <property type="project" value="TreeGrafter"/>
</dbReference>
<dbReference type="Proteomes" id="UP000000759">
    <property type="component" value="Chromosome 3"/>
</dbReference>
<dbReference type="InterPro" id="IPR036259">
    <property type="entry name" value="MFS_trans_sf"/>
</dbReference>
<dbReference type="PROSITE" id="PS00216">
    <property type="entry name" value="SUGAR_TRANSPORT_1"/>
    <property type="match status" value="1"/>
</dbReference>
<dbReference type="OrthoDB" id="6339427at2759"/>
<name>B5Y4I6_PHATC</name>
<feature type="transmembrane region" description="Helical" evidence="17">
    <location>
        <begin position="92"/>
        <end position="115"/>
    </location>
</feature>
<dbReference type="Pfam" id="PF00083">
    <property type="entry name" value="Sugar_tr"/>
    <property type="match status" value="1"/>
</dbReference>
<feature type="transmembrane region" description="Helical" evidence="17">
    <location>
        <begin position="221"/>
        <end position="243"/>
    </location>
</feature>
<dbReference type="KEGG" id="pti:PHATR_18469"/>
<evidence type="ECO:0000256" key="13">
    <source>
        <dbReference type="ARBA" id="ARBA00044710"/>
    </source>
</evidence>
<dbReference type="InParanoid" id="B5Y4I6"/>
<keyword evidence="4 15" id="KW-0813">Transport</keyword>
<evidence type="ECO:0000256" key="2">
    <source>
        <dbReference type="ARBA" id="ARBA00010992"/>
    </source>
</evidence>
<keyword evidence="20" id="KW-1185">Reference proteome</keyword>
<reference evidence="20" key="2">
    <citation type="submission" date="2008-08" db="EMBL/GenBank/DDBJ databases">
        <authorList>
            <consortium name="Diatom Consortium"/>
            <person name="Grigoriev I."/>
            <person name="Grimwood J."/>
            <person name="Kuo A."/>
            <person name="Otillar R.P."/>
            <person name="Salamov A."/>
            <person name="Detter J.C."/>
            <person name="Lindquist E."/>
            <person name="Shapiro H."/>
            <person name="Lucas S."/>
            <person name="Glavina del Rio T."/>
            <person name="Pitluck S."/>
            <person name="Rokhsar D."/>
            <person name="Bowler C."/>
        </authorList>
    </citation>
    <scope>GENOME REANNOTATION</scope>
    <source>
        <strain evidence="20">CCAP 1055/1</strain>
    </source>
</reference>
<comment type="subcellular location">
    <subcellularLocation>
        <location evidence="1">Membrane</location>
        <topology evidence="1">Multi-pass membrane protein</topology>
    </subcellularLocation>
</comment>
<dbReference type="InterPro" id="IPR050820">
    <property type="entry name" value="MFS_Sugar_Transporter"/>
</dbReference>
<evidence type="ECO:0000256" key="16">
    <source>
        <dbReference type="SAM" id="MobiDB-lite"/>
    </source>
</evidence>
<organism evidence="19 20">
    <name type="scientific">Phaeodactylum tricornutum (strain CCAP 1055/1)</name>
    <dbReference type="NCBI Taxonomy" id="556484"/>
    <lineage>
        <taxon>Eukaryota</taxon>
        <taxon>Sar</taxon>
        <taxon>Stramenopiles</taxon>
        <taxon>Ochrophyta</taxon>
        <taxon>Bacillariophyta</taxon>
        <taxon>Bacillariophyceae</taxon>
        <taxon>Bacillariophycidae</taxon>
        <taxon>Naviculales</taxon>
        <taxon>Phaeodactylaceae</taxon>
        <taxon>Phaeodactylum</taxon>
    </lineage>
</organism>
<feature type="transmembrane region" description="Helical" evidence="17">
    <location>
        <begin position="431"/>
        <end position="454"/>
    </location>
</feature>
<evidence type="ECO:0000256" key="17">
    <source>
        <dbReference type="SAM" id="Phobius"/>
    </source>
</evidence>
<dbReference type="GO" id="GO:0016020">
    <property type="term" value="C:membrane"/>
    <property type="evidence" value="ECO:0007669"/>
    <property type="project" value="UniProtKB-SubCell"/>
</dbReference>
<feature type="domain" description="Major facilitator superfamily (MFS) profile" evidence="18">
    <location>
        <begin position="97"/>
        <end position="520"/>
    </location>
</feature>
<evidence type="ECO:0000256" key="7">
    <source>
        <dbReference type="ARBA" id="ARBA00023136"/>
    </source>
</evidence>
<evidence type="ECO:0000256" key="12">
    <source>
        <dbReference type="ARBA" id="ARBA00044668"/>
    </source>
</evidence>
<dbReference type="InterPro" id="IPR005828">
    <property type="entry name" value="MFS_sugar_transport-like"/>
</dbReference>
<feature type="transmembrane region" description="Helical" evidence="17">
    <location>
        <begin position="327"/>
        <end position="348"/>
    </location>
</feature>
<reference evidence="19 20" key="1">
    <citation type="journal article" date="2008" name="Nature">
        <title>The Phaeodactylum genome reveals the evolutionary history of diatom genomes.</title>
        <authorList>
            <person name="Bowler C."/>
            <person name="Allen A.E."/>
            <person name="Badger J.H."/>
            <person name="Grimwood J."/>
            <person name="Jabbari K."/>
            <person name="Kuo A."/>
            <person name="Maheswari U."/>
            <person name="Martens C."/>
            <person name="Maumus F."/>
            <person name="Otillar R.P."/>
            <person name="Rayko E."/>
            <person name="Salamov A."/>
            <person name="Vandepoele K."/>
            <person name="Beszteri B."/>
            <person name="Gruber A."/>
            <person name="Heijde M."/>
            <person name="Katinka M."/>
            <person name="Mock T."/>
            <person name="Valentin K."/>
            <person name="Verret F."/>
            <person name="Berges J.A."/>
            <person name="Brownlee C."/>
            <person name="Cadoret J.P."/>
            <person name="Chiovitti A."/>
            <person name="Choi C.J."/>
            <person name="Coesel S."/>
            <person name="De Martino A."/>
            <person name="Detter J.C."/>
            <person name="Durkin C."/>
            <person name="Falciatore A."/>
            <person name="Fournet J."/>
            <person name="Haruta M."/>
            <person name="Huysman M.J."/>
            <person name="Jenkins B.D."/>
            <person name="Jiroutova K."/>
            <person name="Jorgensen R.E."/>
            <person name="Joubert Y."/>
            <person name="Kaplan A."/>
            <person name="Kroger N."/>
            <person name="Kroth P.G."/>
            <person name="La Roche J."/>
            <person name="Lindquist E."/>
            <person name="Lommer M."/>
            <person name="Martin-Jezequel V."/>
            <person name="Lopez P.J."/>
            <person name="Lucas S."/>
            <person name="Mangogna M."/>
            <person name="McGinnis K."/>
            <person name="Medlin L.K."/>
            <person name="Montsant A."/>
            <person name="Oudot-Le Secq M.P."/>
            <person name="Napoli C."/>
            <person name="Obornik M."/>
            <person name="Parker M.S."/>
            <person name="Petit J.L."/>
            <person name="Porcel B.M."/>
            <person name="Poulsen N."/>
            <person name="Robison M."/>
            <person name="Rychlewski L."/>
            <person name="Rynearson T.A."/>
            <person name="Schmutz J."/>
            <person name="Shapiro H."/>
            <person name="Siaut M."/>
            <person name="Stanley M."/>
            <person name="Sussman M.R."/>
            <person name="Taylor A.R."/>
            <person name="Vardi A."/>
            <person name="von Dassow P."/>
            <person name="Vyverman W."/>
            <person name="Willis A."/>
            <person name="Wyrwicz L.S."/>
            <person name="Rokhsar D.S."/>
            <person name="Weissenbach J."/>
            <person name="Armbrust E.V."/>
            <person name="Green B.R."/>
            <person name="Van de Peer Y."/>
            <person name="Grigoriev I.V."/>
        </authorList>
    </citation>
    <scope>NUCLEOTIDE SEQUENCE [LARGE SCALE GENOMIC DNA]</scope>
    <source>
        <strain evidence="19 20">CCAP 1055/1</strain>
    </source>
</reference>
<evidence type="ECO:0000256" key="8">
    <source>
        <dbReference type="ARBA" id="ARBA00044637"/>
    </source>
</evidence>
<keyword evidence="5 17" id="KW-0812">Transmembrane</keyword>
<feature type="transmembrane region" description="Helical" evidence="17">
    <location>
        <begin position="492"/>
        <end position="513"/>
    </location>
</feature>
<dbReference type="InterPro" id="IPR003663">
    <property type="entry name" value="Sugar/inositol_transpt"/>
</dbReference>
<dbReference type="InterPro" id="IPR005829">
    <property type="entry name" value="Sugar_transporter_CS"/>
</dbReference>
<comment type="catalytic activity">
    <reaction evidence="13">
        <text>D-fructose(out) = D-fructose(in)</text>
        <dbReference type="Rhea" id="RHEA:60372"/>
        <dbReference type="ChEBI" id="CHEBI:37721"/>
    </reaction>
    <physiologicalReaction direction="left-to-right" evidence="13">
        <dbReference type="Rhea" id="RHEA:60373"/>
    </physiologicalReaction>
</comment>
<evidence type="ECO:0000256" key="14">
    <source>
        <dbReference type="ARBA" id="ARBA00044780"/>
    </source>
</evidence>
<keyword evidence="7 17" id="KW-0472">Membrane</keyword>
<comment type="catalytic activity">
    <reaction evidence="9">
        <text>D-glucose(out) = D-glucose(in)</text>
        <dbReference type="Rhea" id="RHEA:60376"/>
        <dbReference type="ChEBI" id="CHEBI:4167"/>
    </reaction>
    <physiologicalReaction direction="left-to-right" evidence="9">
        <dbReference type="Rhea" id="RHEA:60377"/>
    </physiologicalReaction>
</comment>
<comment type="subunit">
    <text evidence="3">Homodimer.</text>
</comment>
<comment type="catalytic activity">
    <reaction evidence="10">
        <text>D-xylose(out) = D-xylose(in)</text>
        <dbReference type="Rhea" id="RHEA:78427"/>
        <dbReference type="ChEBI" id="CHEBI:53455"/>
    </reaction>
    <physiologicalReaction direction="left-to-right" evidence="10">
        <dbReference type="Rhea" id="RHEA:78428"/>
    </physiologicalReaction>
</comment>
<evidence type="ECO:0000256" key="5">
    <source>
        <dbReference type="ARBA" id="ARBA00022692"/>
    </source>
</evidence>
<feature type="transmembrane region" description="Helical" evidence="17">
    <location>
        <begin position="466"/>
        <end position="486"/>
    </location>
</feature>
<evidence type="ECO:0000313" key="19">
    <source>
        <dbReference type="EMBL" id="ACI65487.1"/>
    </source>
</evidence>
<feature type="transmembrane region" description="Helical" evidence="17">
    <location>
        <begin position="255"/>
        <end position="274"/>
    </location>
</feature>
<comment type="catalytic activity">
    <reaction evidence="8">
        <text>D-galactose(in) = D-galactose(out)</text>
        <dbReference type="Rhea" id="RHEA:34915"/>
        <dbReference type="ChEBI" id="CHEBI:4139"/>
    </reaction>
    <physiologicalReaction direction="right-to-left" evidence="8">
        <dbReference type="Rhea" id="RHEA:34917"/>
    </physiologicalReaction>
</comment>
<feature type="region of interest" description="Disordered" evidence="16">
    <location>
        <begin position="1"/>
        <end position="24"/>
    </location>
</feature>
<dbReference type="AlphaFoldDB" id="B5Y4I6"/>
<dbReference type="GeneID" id="7203970"/>
<comment type="catalytic activity">
    <reaction evidence="11">
        <text>D-mannose(out) = D-mannose(in)</text>
        <dbReference type="Rhea" id="RHEA:78391"/>
        <dbReference type="ChEBI" id="CHEBI:4208"/>
    </reaction>
    <physiologicalReaction direction="left-to-right" evidence="11">
        <dbReference type="Rhea" id="RHEA:78392"/>
    </physiologicalReaction>
</comment>
<dbReference type="PRINTS" id="PR00171">
    <property type="entry name" value="SUGRTRNSPORT"/>
</dbReference>